<sequence length="235" mass="27585">MVHIAIVDDDEKSRMTLREYTDRYQEEYNEKLKITTFTDGADIAEEYKAEYDIIILDIEMRFMDGMRAAELIRKMDSDVILIFITNMAQYALKGYEVQAMNYLLKPVSYFAFSQEIHKAISYVKTRKKAYFYIRVESGMLRLNVEEIVYVESKRHQIIVHTTSDSYSTRDSMKNVEQMLAEYKFVRCNNCYLVNLRYVDGVVQNNVIVNGEELQISRPRKKQFIDAVADYVGGGR</sequence>
<evidence type="ECO:0000256" key="1">
    <source>
        <dbReference type="ARBA" id="ARBA00018672"/>
    </source>
</evidence>
<dbReference type="OrthoDB" id="2063459at2"/>
<dbReference type="PROSITE" id="PS50930">
    <property type="entry name" value="HTH_LYTTR"/>
    <property type="match status" value="1"/>
</dbReference>
<evidence type="ECO:0000256" key="3">
    <source>
        <dbReference type="PROSITE-ProRule" id="PRU00169"/>
    </source>
</evidence>
<dbReference type="Proteomes" id="UP000199315">
    <property type="component" value="Unassembled WGS sequence"/>
</dbReference>
<keyword evidence="3" id="KW-0597">Phosphoprotein</keyword>
<accession>A0A1D3TSN3</accession>
<dbReference type="PROSITE" id="PS50110">
    <property type="entry name" value="RESPONSE_REGULATORY"/>
    <property type="match status" value="1"/>
</dbReference>
<protein>
    <recommendedName>
        <fullName evidence="1">Stage 0 sporulation protein A homolog</fullName>
    </recommendedName>
</protein>
<dbReference type="Gene3D" id="3.40.50.2300">
    <property type="match status" value="1"/>
</dbReference>
<dbReference type="Pfam" id="PF00072">
    <property type="entry name" value="Response_reg"/>
    <property type="match status" value="1"/>
</dbReference>
<dbReference type="RefSeq" id="WP_091232434.1">
    <property type="nucleotide sequence ID" value="NZ_FMKA01000007.1"/>
</dbReference>
<name>A0A1D3TSN3_9FIRM</name>
<dbReference type="GO" id="GO:0000156">
    <property type="term" value="F:phosphorelay response regulator activity"/>
    <property type="evidence" value="ECO:0007669"/>
    <property type="project" value="InterPro"/>
</dbReference>
<evidence type="ECO:0000259" key="4">
    <source>
        <dbReference type="PROSITE" id="PS50110"/>
    </source>
</evidence>
<dbReference type="SUPFAM" id="SSF52172">
    <property type="entry name" value="CheY-like"/>
    <property type="match status" value="1"/>
</dbReference>
<dbReference type="EMBL" id="FMKA01000007">
    <property type="protein sequence ID" value="SCP96884.1"/>
    <property type="molecule type" value="Genomic_DNA"/>
</dbReference>
<dbReference type="STRING" id="1619234.SAMN05421730_100716"/>
<dbReference type="InterPro" id="IPR001789">
    <property type="entry name" value="Sig_transdc_resp-reg_receiver"/>
</dbReference>
<dbReference type="InterPro" id="IPR046947">
    <property type="entry name" value="LytR-like"/>
</dbReference>
<comment type="function">
    <text evidence="2">May play the central regulatory role in sporulation. It may be an element of the effector pathway responsible for the activation of sporulation genes in response to nutritional stress. Spo0A may act in concert with spo0H (a sigma factor) to control the expression of some genes that are critical to the sporulation process.</text>
</comment>
<proteinExistence type="predicted"/>
<evidence type="ECO:0000313" key="6">
    <source>
        <dbReference type="EMBL" id="SCP96884.1"/>
    </source>
</evidence>
<dbReference type="InterPro" id="IPR011006">
    <property type="entry name" value="CheY-like_superfamily"/>
</dbReference>
<evidence type="ECO:0000256" key="2">
    <source>
        <dbReference type="ARBA" id="ARBA00024867"/>
    </source>
</evidence>
<evidence type="ECO:0000313" key="7">
    <source>
        <dbReference type="Proteomes" id="UP000199315"/>
    </source>
</evidence>
<reference evidence="6 7" key="1">
    <citation type="submission" date="2016-09" db="EMBL/GenBank/DDBJ databases">
        <authorList>
            <person name="Capua I."/>
            <person name="De Benedictis P."/>
            <person name="Joannis T."/>
            <person name="Lombin L.H."/>
            <person name="Cattoli G."/>
        </authorList>
    </citation>
    <scope>NUCLEOTIDE SEQUENCE [LARGE SCALE GENOMIC DNA]</scope>
    <source>
        <strain evidence="6 7">GluBS11</strain>
    </source>
</reference>
<keyword evidence="6" id="KW-0238">DNA-binding</keyword>
<feature type="domain" description="Response regulatory" evidence="4">
    <location>
        <begin position="3"/>
        <end position="120"/>
    </location>
</feature>
<dbReference type="PANTHER" id="PTHR37299:SF1">
    <property type="entry name" value="STAGE 0 SPORULATION PROTEIN A HOMOLOG"/>
    <property type="match status" value="1"/>
</dbReference>
<dbReference type="GO" id="GO:0003677">
    <property type="term" value="F:DNA binding"/>
    <property type="evidence" value="ECO:0007669"/>
    <property type="project" value="UniProtKB-KW"/>
</dbReference>
<organism evidence="6 7">
    <name type="scientific">Anaerobium acetethylicum</name>
    <dbReference type="NCBI Taxonomy" id="1619234"/>
    <lineage>
        <taxon>Bacteria</taxon>
        <taxon>Bacillati</taxon>
        <taxon>Bacillota</taxon>
        <taxon>Clostridia</taxon>
        <taxon>Lachnospirales</taxon>
        <taxon>Lachnospiraceae</taxon>
        <taxon>Anaerobium</taxon>
    </lineage>
</organism>
<dbReference type="PANTHER" id="PTHR37299">
    <property type="entry name" value="TRANSCRIPTIONAL REGULATOR-RELATED"/>
    <property type="match status" value="1"/>
</dbReference>
<dbReference type="Pfam" id="PF04397">
    <property type="entry name" value="LytTR"/>
    <property type="match status" value="1"/>
</dbReference>
<keyword evidence="7" id="KW-1185">Reference proteome</keyword>
<dbReference type="Gene3D" id="2.40.50.1020">
    <property type="entry name" value="LytTr DNA-binding domain"/>
    <property type="match status" value="1"/>
</dbReference>
<feature type="domain" description="HTH LytTR-type" evidence="5">
    <location>
        <begin position="131"/>
        <end position="229"/>
    </location>
</feature>
<dbReference type="SMART" id="SM00850">
    <property type="entry name" value="LytTR"/>
    <property type="match status" value="1"/>
</dbReference>
<dbReference type="InterPro" id="IPR007492">
    <property type="entry name" value="LytTR_DNA-bd_dom"/>
</dbReference>
<feature type="modified residue" description="4-aspartylphosphate" evidence="3">
    <location>
        <position position="57"/>
    </location>
</feature>
<evidence type="ECO:0000259" key="5">
    <source>
        <dbReference type="PROSITE" id="PS50930"/>
    </source>
</evidence>
<dbReference type="SMART" id="SM00448">
    <property type="entry name" value="REC"/>
    <property type="match status" value="1"/>
</dbReference>
<gene>
    <name evidence="6" type="ORF">SAMN05421730_100716</name>
</gene>
<dbReference type="AlphaFoldDB" id="A0A1D3TSN3"/>